<evidence type="ECO:0000256" key="6">
    <source>
        <dbReference type="ARBA" id="ARBA00046271"/>
    </source>
</evidence>
<evidence type="ECO:0000256" key="1">
    <source>
        <dbReference type="ARBA" id="ARBA00005443"/>
    </source>
</evidence>
<evidence type="ECO:0000256" key="7">
    <source>
        <dbReference type="RuleBase" id="RU367032"/>
    </source>
</evidence>
<feature type="region of interest" description="Disordered" evidence="8">
    <location>
        <begin position="237"/>
        <end position="288"/>
    </location>
</feature>
<dbReference type="Gene3D" id="1.10.10.10">
    <property type="entry name" value="Winged helix-like DNA-binding domain superfamily/Winged helix DNA-binding domain"/>
    <property type="match status" value="1"/>
</dbReference>
<organism evidence="10 11">
    <name type="scientific">Trichoderma longibrachiatum ATCC 18648</name>
    <dbReference type="NCBI Taxonomy" id="983965"/>
    <lineage>
        <taxon>Eukaryota</taxon>
        <taxon>Fungi</taxon>
        <taxon>Dikarya</taxon>
        <taxon>Ascomycota</taxon>
        <taxon>Pezizomycotina</taxon>
        <taxon>Sordariomycetes</taxon>
        <taxon>Hypocreomycetidae</taxon>
        <taxon>Hypocreales</taxon>
        <taxon>Hypocreaceae</taxon>
        <taxon>Trichoderma</taxon>
    </lineage>
</organism>
<evidence type="ECO:0000256" key="8">
    <source>
        <dbReference type="SAM" id="MobiDB-lite"/>
    </source>
</evidence>
<dbReference type="Pfam" id="PF04695">
    <property type="entry name" value="Pex14_N"/>
    <property type="match status" value="1"/>
</dbReference>
<evidence type="ECO:0000313" key="10">
    <source>
        <dbReference type="EMBL" id="PTB74127.1"/>
    </source>
</evidence>
<dbReference type="InterPro" id="IPR006785">
    <property type="entry name" value="Pex14_N"/>
</dbReference>
<comment type="similarity">
    <text evidence="1 7">Belongs to the peroxin-14 family.</text>
</comment>
<feature type="region of interest" description="Disordered" evidence="8">
    <location>
        <begin position="123"/>
        <end position="168"/>
    </location>
</feature>
<feature type="compositionally biased region" description="Basic and acidic residues" evidence="8">
    <location>
        <begin position="40"/>
        <end position="61"/>
    </location>
</feature>
<evidence type="ECO:0000256" key="2">
    <source>
        <dbReference type="ARBA" id="ARBA00023010"/>
    </source>
</evidence>
<dbReference type="InterPro" id="IPR025655">
    <property type="entry name" value="PEX14"/>
</dbReference>
<evidence type="ECO:0000313" key="11">
    <source>
        <dbReference type="Proteomes" id="UP000240760"/>
    </source>
</evidence>
<dbReference type="GO" id="GO:0005778">
    <property type="term" value="C:peroxisomal membrane"/>
    <property type="evidence" value="ECO:0007669"/>
    <property type="project" value="UniProtKB-SubCell"/>
</dbReference>
<feature type="compositionally biased region" description="Pro residues" evidence="8">
    <location>
        <begin position="140"/>
        <end position="152"/>
    </location>
</feature>
<keyword evidence="3 7" id="KW-0576">Peroxisome</keyword>
<evidence type="ECO:0000259" key="9">
    <source>
        <dbReference type="Pfam" id="PF04695"/>
    </source>
</evidence>
<evidence type="ECO:0000256" key="5">
    <source>
        <dbReference type="ARBA" id="ARBA00029691"/>
    </source>
</evidence>
<evidence type="ECO:0000256" key="3">
    <source>
        <dbReference type="ARBA" id="ARBA00023140"/>
    </source>
</evidence>
<feature type="domain" description="Peroxisome membrane anchor protein Pex14p N-terminal" evidence="9">
    <location>
        <begin position="46"/>
        <end position="88"/>
    </location>
</feature>
<name>A0A2T4BXS0_TRILO</name>
<keyword evidence="2" id="KW-0811">Translocation</keyword>
<dbReference type="GO" id="GO:1990429">
    <property type="term" value="C:peroxisomal importomer complex"/>
    <property type="evidence" value="ECO:0007669"/>
    <property type="project" value="TreeGrafter"/>
</dbReference>
<feature type="region of interest" description="Disordered" evidence="8">
    <location>
        <begin position="1"/>
        <end position="111"/>
    </location>
</feature>
<dbReference type="EMBL" id="KZ679136">
    <property type="protein sequence ID" value="PTB74127.1"/>
    <property type="molecule type" value="Genomic_DNA"/>
</dbReference>
<evidence type="ECO:0000256" key="4">
    <source>
        <dbReference type="ARBA" id="ARBA00029502"/>
    </source>
</evidence>
<feature type="compositionally biased region" description="Polar residues" evidence="8">
    <location>
        <begin position="237"/>
        <end position="247"/>
    </location>
</feature>
<keyword evidence="7" id="KW-0653">Protein transport</keyword>
<dbReference type="PANTHER" id="PTHR23058">
    <property type="entry name" value="PEROXISOMAL MEMBRANE PROTEIN PEX14"/>
    <property type="match status" value="1"/>
</dbReference>
<protein>
    <recommendedName>
        <fullName evidence="4 7">Peroxisomal membrane protein PEX14</fullName>
    </recommendedName>
    <alternativeName>
        <fullName evidence="5 7">Peroxin-14</fullName>
    </alternativeName>
</protein>
<dbReference type="AlphaFoldDB" id="A0A2T4BXS0"/>
<feature type="compositionally biased region" description="Low complexity" evidence="8">
    <location>
        <begin position="265"/>
        <end position="278"/>
    </location>
</feature>
<dbReference type="PANTHER" id="PTHR23058:SF5">
    <property type="entry name" value="PEROXISOMAL MEMBRANE PROTEIN PEX14"/>
    <property type="match status" value="1"/>
</dbReference>
<keyword evidence="7" id="KW-0472">Membrane</keyword>
<feature type="compositionally biased region" description="Polar residues" evidence="8">
    <location>
        <begin position="101"/>
        <end position="111"/>
    </location>
</feature>
<keyword evidence="11" id="KW-1185">Reference proteome</keyword>
<proteinExistence type="inferred from homology"/>
<feature type="compositionally biased region" description="Low complexity" evidence="8">
    <location>
        <begin position="127"/>
        <end position="139"/>
    </location>
</feature>
<accession>A0A2T4BXS0</accession>
<comment type="subcellular location">
    <subcellularLocation>
        <location evidence="6 7">Peroxisome membrane</location>
    </subcellularLocation>
</comment>
<dbReference type="Proteomes" id="UP000240760">
    <property type="component" value="Unassembled WGS sequence"/>
</dbReference>
<sequence length="381" mass="41584">MDDSEDKPSPDGVPKWQLTAPDDEPNADEAQSQSQSQSQQHEDAHADRLQVARRFLEDDAVKTAPRHIKVDFLRSKGVDDADIQHLLGDVEEEDVPKAKDSTSAPTDESNQKALQVLEKSFAPNQQPASASAAAASSPTSPSPTPILPPGDRPPVVTYPEFLTKPQRPPPLVTKNGLLNTLYAFGGLSALIYGTTKFAVEPMVEKQTSARIELHETAADKLDAIVAKLENTVSVVPSHKSASATNVADVNEDDPSEMFHRDVGTQTSLPTSPSASSLQENKAGAQSKIQEERLSKLAKSLKGLTNDFTSQSNDSEDIKVLLDVFRDDLDTMTYGHHAELFGGYDKRKKKPDSEDEIRKVRDNIRRIKGVLLSARTFPTSAR</sequence>
<reference evidence="10 11" key="1">
    <citation type="submission" date="2016-07" db="EMBL/GenBank/DDBJ databases">
        <title>Multiple horizontal gene transfer events from other fungi enriched the ability of initially mycotrophic Trichoderma (Ascomycota) to feed on dead plant biomass.</title>
        <authorList>
            <consortium name="DOE Joint Genome Institute"/>
            <person name="Aerts A."/>
            <person name="Atanasova L."/>
            <person name="Chenthamara K."/>
            <person name="Zhang J."/>
            <person name="Grujic M."/>
            <person name="Henrissat B."/>
            <person name="Kuo A."/>
            <person name="Salamov A."/>
            <person name="Lipzen A."/>
            <person name="Labutti K."/>
            <person name="Barry K."/>
            <person name="Miao Y."/>
            <person name="Rahimi M.J."/>
            <person name="Shen Q."/>
            <person name="Grigoriev I.V."/>
            <person name="Kubicek C.P."/>
            <person name="Druzhinina I.S."/>
        </authorList>
    </citation>
    <scope>NUCLEOTIDE SEQUENCE [LARGE SCALE GENOMIC DNA]</scope>
    <source>
        <strain evidence="10 11">ATCC 18648</strain>
    </source>
</reference>
<feature type="compositionally biased region" description="Basic and acidic residues" evidence="8">
    <location>
        <begin position="68"/>
        <end position="83"/>
    </location>
</feature>
<dbReference type="GO" id="GO:0005102">
    <property type="term" value="F:signaling receptor binding"/>
    <property type="evidence" value="ECO:0007669"/>
    <property type="project" value="TreeGrafter"/>
</dbReference>
<dbReference type="GO" id="GO:0016560">
    <property type="term" value="P:protein import into peroxisome matrix, docking"/>
    <property type="evidence" value="ECO:0007669"/>
    <property type="project" value="UniProtKB-UniRule"/>
</dbReference>
<comment type="function">
    <text evidence="7">Component of the PEX13-PEX14 docking complex, a translocon channel that specifically mediates the import of peroxisomal cargo proteins bound to PEX5 receptor. The PEX13-PEX14 docking complex forms a large import pore which can be opened to a diameter of about 9 nm. Mechanistically, PEX5 receptor along with cargo proteins associates with the PEX14 subunit of the PEX13-PEX14 docking complex in the cytosol, leading to the insertion of the receptor into the organelle membrane with the concomitant translocation of the cargo into the peroxisome matrix.</text>
</comment>
<dbReference type="InterPro" id="IPR036388">
    <property type="entry name" value="WH-like_DNA-bd_sf"/>
</dbReference>
<gene>
    <name evidence="10" type="ORF">M440DRAFT_1337962</name>
</gene>
<dbReference type="OrthoDB" id="441517at2759"/>
<keyword evidence="7" id="KW-0813">Transport</keyword>